<evidence type="ECO:0000256" key="1">
    <source>
        <dbReference type="ARBA" id="ARBA00004170"/>
    </source>
</evidence>
<accession>A0A9P4S353</accession>
<evidence type="ECO:0000256" key="4">
    <source>
        <dbReference type="ARBA" id="ARBA00012650"/>
    </source>
</evidence>
<comment type="catalytic activity">
    <reaction evidence="11">
        <text>ergosterol + UDP-alpha-D-glucose = ergosteryl 3-beta-D-glucoside + UDP + H(+)</text>
        <dbReference type="Rhea" id="RHEA:61836"/>
        <dbReference type="ChEBI" id="CHEBI:15378"/>
        <dbReference type="ChEBI" id="CHEBI:16933"/>
        <dbReference type="ChEBI" id="CHEBI:52973"/>
        <dbReference type="ChEBI" id="CHEBI:58223"/>
        <dbReference type="ChEBI" id="CHEBI:58885"/>
    </reaction>
    <physiologicalReaction direction="left-to-right" evidence="11">
        <dbReference type="Rhea" id="RHEA:61837"/>
    </physiologicalReaction>
</comment>
<feature type="compositionally biased region" description="Polar residues" evidence="13">
    <location>
        <begin position="633"/>
        <end position="642"/>
    </location>
</feature>
<dbReference type="Pfam" id="PF03033">
    <property type="entry name" value="Glyco_transf_28"/>
    <property type="match status" value="1"/>
</dbReference>
<feature type="compositionally biased region" description="Basic and acidic residues" evidence="13">
    <location>
        <begin position="505"/>
        <end position="537"/>
    </location>
</feature>
<evidence type="ECO:0000256" key="5">
    <source>
        <dbReference type="ARBA" id="ARBA00022490"/>
    </source>
</evidence>
<evidence type="ECO:0000256" key="7">
    <source>
        <dbReference type="ARBA" id="ARBA00022679"/>
    </source>
</evidence>
<comment type="caution">
    <text evidence="15">The sequence shown here is derived from an EMBL/GenBank/DDBJ whole genome shotgun (WGS) entry which is preliminary data.</text>
</comment>
<feature type="region of interest" description="Disordered" evidence="13">
    <location>
        <begin position="1"/>
        <end position="205"/>
    </location>
</feature>
<dbReference type="PANTHER" id="PTHR48050:SF25">
    <property type="entry name" value="STEROL 3-BETA-GLUCOSYLTRANSFERASE"/>
    <property type="match status" value="1"/>
</dbReference>
<evidence type="ECO:0000313" key="15">
    <source>
        <dbReference type="EMBL" id="KAF2835189.1"/>
    </source>
</evidence>
<dbReference type="PANTHER" id="PTHR48050">
    <property type="entry name" value="STEROL 3-BETA-GLUCOSYLTRANSFERASE"/>
    <property type="match status" value="1"/>
</dbReference>
<evidence type="ECO:0000256" key="13">
    <source>
        <dbReference type="SAM" id="MobiDB-lite"/>
    </source>
</evidence>
<keyword evidence="5" id="KW-0963">Cytoplasm</keyword>
<dbReference type="InterPro" id="IPR010610">
    <property type="entry name" value="EryCIII-like_C"/>
</dbReference>
<gene>
    <name evidence="15" type="ORF">M501DRAFT_999498</name>
</gene>
<keyword evidence="9" id="KW-0472">Membrane</keyword>
<dbReference type="CDD" id="cd03784">
    <property type="entry name" value="GT1_Gtf-like"/>
    <property type="match status" value="1"/>
</dbReference>
<proteinExistence type="inferred from homology"/>
<dbReference type="SMART" id="SM00568">
    <property type="entry name" value="GRAM"/>
    <property type="match status" value="2"/>
</dbReference>
<dbReference type="GO" id="GO:0005975">
    <property type="term" value="P:carbohydrate metabolic process"/>
    <property type="evidence" value="ECO:0007669"/>
    <property type="project" value="InterPro"/>
</dbReference>
<dbReference type="GO" id="GO:0016906">
    <property type="term" value="F:sterol 3-beta-glucosyltransferase activity"/>
    <property type="evidence" value="ECO:0007669"/>
    <property type="project" value="UniProtKB-EC"/>
</dbReference>
<dbReference type="CDD" id="cd13216">
    <property type="entry name" value="PH-GRAM2_AGT26"/>
    <property type="match status" value="1"/>
</dbReference>
<dbReference type="EC" id="2.4.1.173" evidence="4"/>
<dbReference type="Gene3D" id="2.30.29.30">
    <property type="entry name" value="Pleckstrin-homology domain (PH domain)/Phosphotyrosine-binding domain (PTB)"/>
    <property type="match status" value="3"/>
</dbReference>
<evidence type="ECO:0000256" key="2">
    <source>
        <dbReference type="ARBA" id="ARBA00004496"/>
    </source>
</evidence>
<dbReference type="SMART" id="SM00233">
    <property type="entry name" value="PH"/>
    <property type="match status" value="1"/>
</dbReference>
<dbReference type="InterPro" id="IPR004182">
    <property type="entry name" value="GRAM"/>
</dbReference>
<feature type="compositionally biased region" description="Basic and acidic residues" evidence="13">
    <location>
        <begin position="643"/>
        <end position="661"/>
    </location>
</feature>
<feature type="domain" description="PH" evidence="14">
    <location>
        <begin position="267"/>
        <end position="365"/>
    </location>
</feature>
<dbReference type="CDD" id="cd13215">
    <property type="entry name" value="PH-GRAM1_AGT26"/>
    <property type="match status" value="1"/>
</dbReference>
<dbReference type="GO" id="GO:0006914">
    <property type="term" value="P:autophagy"/>
    <property type="evidence" value="ECO:0007669"/>
    <property type="project" value="UniProtKB-KW"/>
</dbReference>
<dbReference type="FunFam" id="3.40.50.2000:FF:000029">
    <property type="entry name" value="Sterol 3-beta-glucosyltransferase"/>
    <property type="match status" value="1"/>
</dbReference>
<evidence type="ECO:0000256" key="8">
    <source>
        <dbReference type="ARBA" id="ARBA00023006"/>
    </source>
</evidence>
<comment type="subcellular location">
    <subcellularLocation>
        <location evidence="2">Cytoplasm</location>
    </subcellularLocation>
    <subcellularLocation>
        <location evidence="1">Membrane</location>
        <topology evidence="1">Peripheral membrane protein</topology>
    </subcellularLocation>
</comment>
<evidence type="ECO:0000256" key="12">
    <source>
        <dbReference type="ARBA" id="ARBA00049453"/>
    </source>
</evidence>
<dbReference type="EMBL" id="MU006111">
    <property type="protein sequence ID" value="KAF2835189.1"/>
    <property type="molecule type" value="Genomic_DNA"/>
</dbReference>
<feature type="compositionally biased region" description="Basic and acidic residues" evidence="13">
    <location>
        <begin position="1"/>
        <end position="12"/>
    </location>
</feature>
<dbReference type="InterPro" id="IPR004276">
    <property type="entry name" value="GlycoTrans_28_N"/>
</dbReference>
<evidence type="ECO:0000256" key="6">
    <source>
        <dbReference type="ARBA" id="ARBA00022676"/>
    </source>
</evidence>
<dbReference type="Pfam" id="PF02893">
    <property type="entry name" value="GRAM"/>
    <property type="match status" value="2"/>
</dbReference>
<dbReference type="PROSITE" id="PS50003">
    <property type="entry name" value="PH_DOMAIN"/>
    <property type="match status" value="1"/>
</dbReference>
<dbReference type="GO" id="GO:0016125">
    <property type="term" value="P:sterol metabolic process"/>
    <property type="evidence" value="ECO:0007669"/>
    <property type="project" value="TreeGrafter"/>
</dbReference>
<dbReference type="InterPro" id="IPR002213">
    <property type="entry name" value="UDP_glucos_trans"/>
</dbReference>
<name>A0A9P4S353_9PEZI</name>
<dbReference type="OrthoDB" id="10261837at2759"/>
<dbReference type="FunFam" id="2.30.29.30:FF:000303">
    <property type="entry name" value="Sterol 3-beta-glucosyltransferase"/>
    <property type="match status" value="1"/>
</dbReference>
<evidence type="ECO:0000256" key="9">
    <source>
        <dbReference type="ARBA" id="ARBA00023136"/>
    </source>
</evidence>
<dbReference type="InterPro" id="IPR011993">
    <property type="entry name" value="PH-like_dom_sf"/>
</dbReference>
<feature type="compositionally biased region" description="Basic and acidic residues" evidence="13">
    <location>
        <begin position="25"/>
        <end position="37"/>
    </location>
</feature>
<dbReference type="GO" id="GO:0005737">
    <property type="term" value="C:cytoplasm"/>
    <property type="evidence" value="ECO:0007669"/>
    <property type="project" value="UniProtKB-SubCell"/>
</dbReference>
<feature type="compositionally biased region" description="Polar residues" evidence="13">
    <location>
        <begin position="52"/>
        <end position="63"/>
    </location>
</feature>
<dbReference type="Pfam" id="PF00169">
    <property type="entry name" value="PH"/>
    <property type="match status" value="1"/>
</dbReference>
<dbReference type="FunFam" id="3.40.50.2000:FF:000009">
    <property type="entry name" value="Sterol 3-beta-glucosyltransferase UGT80A2"/>
    <property type="match status" value="1"/>
</dbReference>
<feature type="region of interest" description="Disordered" evidence="13">
    <location>
        <begin position="436"/>
        <end position="575"/>
    </location>
</feature>
<dbReference type="Gene3D" id="3.40.50.2000">
    <property type="entry name" value="Glycogen Phosphorylase B"/>
    <property type="match status" value="2"/>
</dbReference>
<dbReference type="InterPro" id="IPR048066">
    <property type="entry name" value="ATG26_PH_GRAM1"/>
</dbReference>
<keyword evidence="7" id="KW-0808">Transferase</keyword>
<dbReference type="InterPro" id="IPR001849">
    <property type="entry name" value="PH_domain"/>
</dbReference>
<sequence>MSSEHNLRENLGRKLTKRKTNLPRRSMDIPERLKYGDDVDDDVTAPKRSETRYMNQPIFQVISQAGVASKEREKTESILDNASSEDEQVTQSLHLPRLRGKEDVQLDSSPSEKAKKHKKRLSEHKLFRSIPRLRVGSSKTKKHLEEEDVMSSSQILPPRPSTDTIKKVPPTAATHKTHAVRSPVETDSGSDQDTDRNRRESITFGSKLSQPAKLAQRLKQVFEFETVEDVISEFPCYLLQTVLLSGTMYITQKHICFYAYLPKKINEVSKSGYLAKRGRQTLSYNRYWFVLKGDVLSYYTDPNEPYFRSGSIDLKNGISATLVEKDRSKELTSFSIELHDRTHHFKADSASSAKAWVYALQKVIFRSRNEGDSVKICLPINNVIDIEENASLGYADTVKLRVLESDGDFSVDEYSFSFFTFGEEARNILTILVEGNGMQKPGSQPNSPRIEKSPPLSPRHTKRRSQSAKPISAAHLDINTQSIPPLEHVRSTLSPISPGGIPRRVSYESRRSSFEVSRRSMELSREIQRFGSRDRSGKSISRSRSRAARQRGDKFPLTLKAHGSPDSPTTSVDRETEFSAVVQSLDESGGSASQILHRSDLFYAPTIKDLERGRKPPAADPVSKWEEELRSFGEQSFRQASTVEEKTNEATHDTPEQKDGVPPRLHQIGRKDSSTVQDLVAAGAYPLTKAADLAGYLKDNTRRMSTMLATESMGYFEKVSGMWAGGRKHYGTADGLAPDDQIMDPDDEANEATHGDRFRSHFALPETETLHATFFGSLQRVLPLYGKIYISTKYFCFRSLLIGTRTKLVLPLIDIENVTKEKGFRPGYCGMVVTIRGHEELFFEFSRTSVRDDCTITVLRGLDIIEKMEESGLLSKEEKLQADIARAENRMLEEARLGEQYPDEETGVMQPVAKSDTIFFDDPHASIVDFHPQESMRITCLTIGSRGDVQPYIALCKRLLADGHKPRIATHAEFQPWIEKHGIEFALVDGDPAELMRICVENGMFTVNFMKEATSKFRGWIDELLSSSWRACQGSDLLIESPSAMGGIHIAEALQIPYFRAFTMPWTRTRAYPHAFLGSERRMGGFWNYSTYILFDNFFWQAISGQVNRWRNKELALPDTTLDKMQPNKVPFLYNFSPSVVAPPLDYSDWIRITGYWFLDEGTDWAPDEVLTSFITRARADGKKLVYIGFGSIVVEDPAALTQTVVDSVLKADVCCILSKGWSDRLGKKDANAPEIPLPPDILQIKSAPHDWLFKQIDAAVHHGGAGTTGASLRAGIPTIIKPFFGDQFFFGSRVENLGVGICMKKLNTSVFARAIWEATHSGRMIAKARILGEKIRSEDGVGVAVQTIWRDLEYARTLVRKKAKAGEHAAAEELEEGEESWTFVRGDEGEDVVRMGRAEHGWEEAQLSGQRSRSTGAGTEVSGA</sequence>
<feature type="region of interest" description="Disordered" evidence="13">
    <location>
        <begin position="1399"/>
        <end position="1425"/>
    </location>
</feature>
<dbReference type="Proteomes" id="UP000799429">
    <property type="component" value="Unassembled WGS sequence"/>
</dbReference>
<keyword evidence="6" id="KW-0328">Glycosyltransferase</keyword>
<dbReference type="InterPro" id="IPR050426">
    <property type="entry name" value="Glycosyltransferase_28"/>
</dbReference>
<keyword evidence="16" id="KW-1185">Reference proteome</keyword>
<comment type="similarity">
    <text evidence="3">Belongs to the glycosyltransferase 28 family.</text>
</comment>
<dbReference type="SUPFAM" id="SSF50729">
    <property type="entry name" value="PH domain-like"/>
    <property type="match status" value="1"/>
</dbReference>
<feature type="compositionally biased region" description="Polar residues" evidence="13">
    <location>
        <begin position="1408"/>
        <end position="1418"/>
    </location>
</feature>
<dbReference type="GO" id="GO:0016020">
    <property type="term" value="C:membrane"/>
    <property type="evidence" value="ECO:0007669"/>
    <property type="project" value="UniProtKB-SubCell"/>
</dbReference>
<evidence type="ECO:0000256" key="10">
    <source>
        <dbReference type="ARBA" id="ARBA00029843"/>
    </source>
</evidence>
<evidence type="ECO:0000256" key="3">
    <source>
        <dbReference type="ARBA" id="ARBA00006962"/>
    </source>
</evidence>
<reference evidence="15" key="1">
    <citation type="journal article" date="2020" name="Stud. Mycol.">
        <title>101 Dothideomycetes genomes: a test case for predicting lifestyles and emergence of pathogens.</title>
        <authorList>
            <person name="Haridas S."/>
            <person name="Albert R."/>
            <person name="Binder M."/>
            <person name="Bloem J."/>
            <person name="Labutti K."/>
            <person name="Salamov A."/>
            <person name="Andreopoulos B."/>
            <person name="Baker S."/>
            <person name="Barry K."/>
            <person name="Bills G."/>
            <person name="Bluhm B."/>
            <person name="Cannon C."/>
            <person name="Castanera R."/>
            <person name="Culley D."/>
            <person name="Daum C."/>
            <person name="Ezra D."/>
            <person name="Gonzalez J."/>
            <person name="Henrissat B."/>
            <person name="Kuo A."/>
            <person name="Liang C."/>
            <person name="Lipzen A."/>
            <person name="Lutzoni F."/>
            <person name="Magnuson J."/>
            <person name="Mondo S."/>
            <person name="Nolan M."/>
            <person name="Ohm R."/>
            <person name="Pangilinan J."/>
            <person name="Park H.-J."/>
            <person name="Ramirez L."/>
            <person name="Alfaro M."/>
            <person name="Sun H."/>
            <person name="Tritt A."/>
            <person name="Yoshinaga Y."/>
            <person name="Zwiers L.-H."/>
            <person name="Turgeon B."/>
            <person name="Goodwin S."/>
            <person name="Spatafora J."/>
            <person name="Crous P."/>
            <person name="Grigoriev I."/>
        </authorList>
    </citation>
    <scope>NUCLEOTIDE SEQUENCE</scope>
    <source>
        <strain evidence="15">CBS 101060</strain>
    </source>
</reference>
<dbReference type="InterPro" id="IPR048065">
    <property type="entry name" value="ATG26_PH_GRAM2"/>
</dbReference>
<dbReference type="SUPFAM" id="SSF53756">
    <property type="entry name" value="UDP-Glycosyltransferase/glycogen phosphorylase"/>
    <property type="match status" value="1"/>
</dbReference>
<dbReference type="Pfam" id="PF06722">
    <property type="entry name" value="EryCIII-like_C"/>
    <property type="match status" value="1"/>
</dbReference>
<keyword evidence="8" id="KW-0072">Autophagy</keyword>
<organism evidence="15 16">
    <name type="scientific">Patellaria atrata CBS 101060</name>
    <dbReference type="NCBI Taxonomy" id="1346257"/>
    <lineage>
        <taxon>Eukaryota</taxon>
        <taxon>Fungi</taxon>
        <taxon>Dikarya</taxon>
        <taxon>Ascomycota</taxon>
        <taxon>Pezizomycotina</taxon>
        <taxon>Dothideomycetes</taxon>
        <taxon>Dothideomycetes incertae sedis</taxon>
        <taxon>Patellariales</taxon>
        <taxon>Patellariaceae</taxon>
        <taxon>Patellaria</taxon>
    </lineage>
</organism>
<evidence type="ECO:0000313" key="16">
    <source>
        <dbReference type="Proteomes" id="UP000799429"/>
    </source>
</evidence>
<evidence type="ECO:0000259" key="14">
    <source>
        <dbReference type="PROSITE" id="PS50003"/>
    </source>
</evidence>
<evidence type="ECO:0000256" key="11">
    <source>
        <dbReference type="ARBA" id="ARBA00047886"/>
    </source>
</evidence>
<feature type="region of interest" description="Disordered" evidence="13">
    <location>
        <begin position="611"/>
        <end position="672"/>
    </location>
</feature>
<comment type="catalytic activity">
    <reaction evidence="12">
        <text>a sterol + UDP-alpha-D-glucose = a sterol 3-beta-D-glucoside + UDP + H(+)</text>
        <dbReference type="Rhea" id="RHEA:22724"/>
        <dbReference type="ChEBI" id="CHEBI:15378"/>
        <dbReference type="ChEBI" id="CHEBI:15889"/>
        <dbReference type="ChEBI" id="CHEBI:37424"/>
        <dbReference type="ChEBI" id="CHEBI:58223"/>
        <dbReference type="ChEBI" id="CHEBI:58885"/>
        <dbReference type="EC" id="2.4.1.173"/>
    </reaction>
    <physiologicalReaction direction="left-to-right" evidence="12">
        <dbReference type="Rhea" id="RHEA:22725"/>
    </physiologicalReaction>
</comment>
<protein>
    <recommendedName>
        <fullName evidence="4">sterol 3beta-glucosyltransferase</fullName>
        <ecNumber evidence="4">2.4.1.173</ecNumber>
    </recommendedName>
    <alternativeName>
        <fullName evidence="10">Autophagy-related protein 26</fullName>
    </alternativeName>
</protein>